<dbReference type="HAMAP" id="MF_00667">
    <property type="entry name" value="SspH"/>
    <property type="match status" value="1"/>
</dbReference>
<comment type="similarity">
    <text evidence="2">Belongs to the SspH family.</text>
</comment>
<dbReference type="Proteomes" id="UP001595817">
    <property type="component" value="Unassembled WGS sequence"/>
</dbReference>
<reference evidence="5" key="1">
    <citation type="journal article" date="2019" name="Int. J. Syst. Evol. Microbiol.">
        <title>The Global Catalogue of Microorganisms (GCM) 10K type strain sequencing project: providing services to taxonomists for standard genome sequencing and annotation.</title>
        <authorList>
            <consortium name="The Broad Institute Genomics Platform"/>
            <consortium name="The Broad Institute Genome Sequencing Center for Infectious Disease"/>
            <person name="Wu L."/>
            <person name="Ma J."/>
        </authorList>
    </citation>
    <scope>NUCLEOTIDE SEQUENCE [LARGE SCALE GENOMIC DNA]</scope>
    <source>
        <strain evidence="5">CCUG 59778</strain>
    </source>
</reference>
<evidence type="ECO:0000313" key="5">
    <source>
        <dbReference type="Proteomes" id="UP001595817"/>
    </source>
</evidence>
<proteinExistence type="inferred from homology"/>
<dbReference type="InterPro" id="IPR012610">
    <property type="entry name" value="SASP_SspH"/>
</dbReference>
<sequence length="64" mass="7297">MQYDRAKQIVASPDEFEVSYNGVSVWIDKIHDDGKTATVHLRKSLEERSEVAIGELKEEPLPLQ</sequence>
<accession>A0ABV8X0U4</accession>
<evidence type="ECO:0000313" key="4">
    <source>
        <dbReference type="EMBL" id="MFC4409110.1"/>
    </source>
</evidence>
<dbReference type="RefSeq" id="WP_378151517.1">
    <property type="nucleotide sequence ID" value="NZ_JBHSEC010000001.1"/>
</dbReference>
<keyword evidence="5" id="KW-1185">Reference proteome</keyword>
<evidence type="ECO:0000256" key="2">
    <source>
        <dbReference type="ARBA" id="ARBA00006573"/>
    </source>
</evidence>
<comment type="caution">
    <text evidence="4">The sequence shown here is derived from an EMBL/GenBank/DDBJ whole genome shotgun (WGS) entry which is preliminary data.</text>
</comment>
<organism evidence="4 5">
    <name type="scientific">Chungangia koreensis</name>
    <dbReference type="NCBI Taxonomy" id="752657"/>
    <lineage>
        <taxon>Bacteria</taxon>
        <taxon>Bacillati</taxon>
        <taxon>Bacillota</taxon>
        <taxon>Bacilli</taxon>
        <taxon>Lactobacillales</taxon>
        <taxon>Chungangia</taxon>
    </lineage>
</organism>
<dbReference type="Pfam" id="PF08141">
    <property type="entry name" value="SspH"/>
    <property type="match status" value="1"/>
</dbReference>
<evidence type="ECO:0000256" key="3">
    <source>
        <dbReference type="ARBA" id="ARBA00022969"/>
    </source>
</evidence>
<gene>
    <name evidence="4" type="ORF">ACFOZY_01535</name>
</gene>
<comment type="subcellular location">
    <subcellularLocation>
        <location evidence="1">Spore core</location>
    </subcellularLocation>
</comment>
<name>A0ABV8X0U4_9LACT</name>
<keyword evidence="3" id="KW-0749">Sporulation</keyword>
<evidence type="ECO:0000256" key="1">
    <source>
        <dbReference type="ARBA" id="ARBA00004288"/>
    </source>
</evidence>
<protein>
    <submittedName>
        <fullName evidence="4">Small, acid-soluble spore protein, H family</fullName>
    </submittedName>
</protein>
<dbReference type="EMBL" id="JBHSEC010000001">
    <property type="protein sequence ID" value="MFC4409110.1"/>
    <property type="molecule type" value="Genomic_DNA"/>
</dbReference>